<dbReference type="PROSITE" id="PS51257">
    <property type="entry name" value="PROKAR_LIPOPROTEIN"/>
    <property type="match status" value="1"/>
</dbReference>
<gene>
    <name evidence="7" type="ORF">KTH89_10660</name>
</gene>
<protein>
    <submittedName>
        <fullName evidence="7">ABC transporter substrate-binding protein</fullName>
    </submittedName>
</protein>
<dbReference type="Gene3D" id="3.40.50.2300">
    <property type="match status" value="2"/>
</dbReference>
<keyword evidence="8" id="KW-1185">Reference proteome</keyword>
<evidence type="ECO:0000259" key="6">
    <source>
        <dbReference type="Pfam" id="PF13407"/>
    </source>
</evidence>
<dbReference type="AlphaFoldDB" id="A0A949K7I7"/>
<evidence type="ECO:0000256" key="1">
    <source>
        <dbReference type="ARBA" id="ARBA00004196"/>
    </source>
</evidence>
<evidence type="ECO:0000256" key="5">
    <source>
        <dbReference type="SAM" id="SignalP"/>
    </source>
</evidence>
<dbReference type="PANTHER" id="PTHR46847:SF1">
    <property type="entry name" value="D-ALLOSE-BINDING PERIPLASMIC PROTEIN-RELATED"/>
    <property type="match status" value="1"/>
</dbReference>
<evidence type="ECO:0000256" key="2">
    <source>
        <dbReference type="ARBA" id="ARBA00007639"/>
    </source>
</evidence>
<feature type="compositionally biased region" description="Low complexity" evidence="4">
    <location>
        <begin position="47"/>
        <end position="57"/>
    </location>
</feature>
<evidence type="ECO:0000313" key="7">
    <source>
        <dbReference type="EMBL" id="MBU9737002.1"/>
    </source>
</evidence>
<keyword evidence="3 5" id="KW-0732">Signal</keyword>
<comment type="caution">
    <text evidence="7">The sequence shown here is derived from an EMBL/GenBank/DDBJ whole genome shotgun (WGS) entry which is preliminary data.</text>
</comment>
<dbReference type="SUPFAM" id="SSF53822">
    <property type="entry name" value="Periplasmic binding protein-like I"/>
    <property type="match status" value="1"/>
</dbReference>
<dbReference type="GO" id="GO:0030246">
    <property type="term" value="F:carbohydrate binding"/>
    <property type="evidence" value="ECO:0007669"/>
    <property type="project" value="UniProtKB-ARBA"/>
</dbReference>
<dbReference type="Pfam" id="PF13407">
    <property type="entry name" value="Peripla_BP_4"/>
    <property type="match status" value="1"/>
</dbReference>
<feature type="domain" description="Periplasmic binding protein" evidence="6">
    <location>
        <begin position="68"/>
        <end position="325"/>
    </location>
</feature>
<reference evidence="7" key="1">
    <citation type="submission" date="2021-06" db="EMBL/GenBank/DDBJ databases">
        <title>Description of novel taxa of the family Lachnospiraceae.</title>
        <authorList>
            <person name="Chaplin A.V."/>
            <person name="Sokolova S.R."/>
            <person name="Pikina A.P."/>
            <person name="Korzhanova M."/>
            <person name="Belova V."/>
            <person name="Korostin D."/>
            <person name="Efimov B.A."/>
        </authorList>
    </citation>
    <scope>NUCLEOTIDE SEQUENCE</scope>
    <source>
        <strain evidence="7">ASD5720</strain>
    </source>
</reference>
<evidence type="ECO:0000313" key="8">
    <source>
        <dbReference type="Proteomes" id="UP000712157"/>
    </source>
</evidence>
<dbReference type="InterPro" id="IPR025997">
    <property type="entry name" value="SBP_2_dom"/>
</dbReference>
<dbReference type="CDD" id="cd20005">
    <property type="entry name" value="PBP1_ABC_sugar_binding-like"/>
    <property type="match status" value="1"/>
</dbReference>
<feature type="compositionally biased region" description="Polar residues" evidence="4">
    <location>
        <begin position="34"/>
        <end position="43"/>
    </location>
</feature>
<comment type="subcellular location">
    <subcellularLocation>
        <location evidence="1">Cell envelope</location>
    </subcellularLocation>
</comment>
<name>A0A949K7I7_9FIRM</name>
<dbReference type="PANTHER" id="PTHR46847">
    <property type="entry name" value="D-ALLOSE-BINDING PERIPLASMIC PROTEIN-RELATED"/>
    <property type="match status" value="1"/>
</dbReference>
<dbReference type="GO" id="GO:0030313">
    <property type="term" value="C:cell envelope"/>
    <property type="evidence" value="ECO:0007669"/>
    <property type="project" value="UniProtKB-SubCell"/>
</dbReference>
<feature type="region of interest" description="Disordered" evidence="4">
    <location>
        <begin position="25"/>
        <end position="59"/>
    </location>
</feature>
<sequence length="355" mass="37693">MGKKLMSWVLGAMLTVSLLAGCGTKEETPAAGQPVQTDGQQESAKPAGDAGTDQDAQASEENNGDYYVSVIMKSFTGDFWKTVQLGAEQAGKDLGVKVVVEGCDTETEYEQQIQLVESAIMKGADAIALSTLDSEALVPICEEANSKGIKIITFNSTINSDVPICHVATDNYAAGELAGKTLGETLGGTGKYAVLGSAEGVKNNRDRSDGAVAYIEKNYPDMELIQTQYMDNDMNKAISIINDWITSNPDIKGIYTNNETGTIAAATVLSERGKVGEILHIGFDATEQTCAQIKDGITSSIVTQIPFKMGYDAVAKAVDALNGKEVETLIDTGVALVTKDNLDSEEIQKIINPLN</sequence>
<evidence type="ECO:0000256" key="3">
    <source>
        <dbReference type="ARBA" id="ARBA00022729"/>
    </source>
</evidence>
<accession>A0A949K7I7</accession>
<dbReference type="Proteomes" id="UP000712157">
    <property type="component" value="Unassembled WGS sequence"/>
</dbReference>
<comment type="similarity">
    <text evidence="2">Belongs to the bacterial solute-binding protein 2 family.</text>
</comment>
<feature type="chain" id="PRO_5038941562" evidence="5">
    <location>
        <begin position="21"/>
        <end position="355"/>
    </location>
</feature>
<evidence type="ECO:0000256" key="4">
    <source>
        <dbReference type="SAM" id="MobiDB-lite"/>
    </source>
</evidence>
<feature type="signal peptide" evidence="5">
    <location>
        <begin position="1"/>
        <end position="20"/>
    </location>
</feature>
<dbReference type="EMBL" id="JAHQCW010000015">
    <property type="protein sequence ID" value="MBU9737002.1"/>
    <property type="molecule type" value="Genomic_DNA"/>
</dbReference>
<organism evidence="7 8">
    <name type="scientific">Diplocloster agilis</name>
    <dbReference type="NCBI Taxonomy" id="2850323"/>
    <lineage>
        <taxon>Bacteria</taxon>
        <taxon>Bacillati</taxon>
        <taxon>Bacillota</taxon>
        <taxon>Clostridia</taxon>
        <taxon>Lachnospirales</taxon>
        <taxon>Lachnospiraceae</taxon>
        <taxon>Diplocloster</taxon>
    </lineage>
</organism>
<dbReference type="RefSeq" id="WP_238721635.1">
    <property type="nucleotide sequence ID" value="NZ_JAHQCW010000015.1"/>
</dbReference>
<proteinExistence type="inferred from homology"/>
<dbReference type="InterPro" id="IPR028082">
    <property type="entry name" value="Peripla_BP_I"/>
</dbReference>